<evidence type="ECO:0000313" key="1">
    <source>
        <dbReference type="EMBL" id="GAJ20774.1"/>
    </source>
</evidence>
<dbReference type="AlphaFoldDB" id="X1UTI3"/>
<feature type="non-terminal residue" evidence="1">
    <location>
        <position position="65"/>
    </location>
</feature>
<proteinExistence type="predicted"/>
<comment type="caution">
    <text evidence="1">The sequence shown here is derived from an EMBL/GenBank/DDBJ whole genome shotgun (WGS) entry which is preliminary data.</text>
</comment>
<reference evidence="1" key="1">
    <citation type="journal article" date="2014" name="Front. Microbiol.">
        <title>High frequency of phylogenetically diverse reductive dehalogenase-homologous genes in deep subseafloor sedimentary metagenomes.</title>
        <authorList>
            <person name="Kawai M."/>
            <person name="Futagami T."/>
            <person name="Toyoda A."/>
            <person name="Takaki Y."/>
            <person name="Nishi S."/>
            <person name="Hori S."/>
            <person name="Arai W."/>
            <person name="Tsubouchi T."/>
            <person name="Morono Y."/>
            <person name="Uchiyama I."/>
            <person name="Ito T."/>
            <person name="Fujiyama A."/>
            <person name="Inagaki F."/>
            <person name="Takami H."/>
        </authorList>
    </citation>
    <scope>NUCLEOTIDE SEQUENCE</scope>
    <source>
        <strain evidence="1">Expedition CK06-06</strain>
    </source>
</reference>
<gene>
    <name evidence="1" type="ORF">S12H4_62688</name>
</gene>
<accession>X1UTI3</accession>
<name>X1UTI3_9ZZZZ</name>
<sequence>MLRPADAKIKGVLEQDWPTHTPAISILARGVKIHGFTIESPDYSRTTGNPHSSGITVGAADVEIY</sequence>
<organism evidence="1">
    <name type="scientific">marine sediment metagenome</name>
    <dbReference type="NCBI Taxonomy" id="412755"/>
    <lineage>
        <taxon>unclassified sequences</taxon>
        <taxon>metagenomes</taxon>
        <taxon>ecological metagenomes</taxon>
    </lineage>
</organism>
<dbReference type="EMBL" id="BARW01042180">
    <property type="protein sequence ID" value="GAJ20774.1"/>
    <property type="molecule type" value="Genomic_DNA"/>
</dbReference>
<protein>
    <submittedName>
        <fullName evidence="1">Uncharacterized protein</fullName>
    </submittedName>
</protein>